<comment type="caution">
    <text evidence="2">The sequence shown here is derived from an EMBL/GenBank/DDBJ whole genome shotgun (WGS) entry which is preliminary data.</text>
</comment>
<name>A0A2I0J9P1_PUNGR</name>
<dbReference type="AlphaFoldDB" id="A0A2I0J9P1"/>
<reference evidence="2 3" key="1">
    <citation type="submission" date="2017-11" db="EMBL/GenBank/DDBJ databases">
        <title>De-novo sequencing of pomegranate (Punica granatum L.) genome.</title>
        <authorList>
            <person name="Akparov Z."/>
            <person name="Amiraslanov A."/>
            <person name="Hajiyeva S."/>
            <person name="Abbasov M."/>
            <person name="Kaur K."/>
            <person name="Hamwieh A."/>
            <person name="Solovyev V."/>
            <person name="Salamov A."/>
            <person name="Braich B."/>
            <person name="Kosarev P."/>
            <person name="Mahmoud A."/>
            <person name="Hajiyev E."/>
            <person name="Babayeva S."/>
            <person name="Izzatullayeva V."/>
            <person name="Mammadov A."/>
            <person name="Mammadov A."/>
            <person name="Sharifova S."/>
            <person name="Ojaghi J."/>
            <person name="Eynullazada K."/>
            <person name="Bayramov B."/>
            <person name="Abdulazimova A."/>
            <person name="Shahmuradov I."/>
        </authorList>
    </citation>
    <scope>NUCLEOTIDE SEQUENCE [LARGE SCALE GENOMIC DNA]</scope>
    <source>
        <strain evidence="3">cv. AG2017</strain>
        <tissue evidence="2">Leaf</tissue>
    </source>
</reference>
<organism evidence="2 3">
    <name type="scientific">Punica granatum</name>
    <name type="common">Pomegranate</name>
    <dbReference type="NCBI Taxonomy" id="22663"/>
    <lineage>
        <taxon>Eukaryota</taxon>
        <taxon>Viridiplantae</taxon>
        <taxon>Streptophyta</taxon>
        <taxon>Embryophyta</taxon>
        <taxon>Tracheophyta</taxon>
        <taxon>Spermatophyta</taxon>
        <taxon>Magnoliopsida</taxon>
        <taxon>eudicotyledons</taxon>
        <taxon>Gunneridae</taxon>
        <taxon>Pentapetalae</taxon>
        <taxon>rosids</taxon>
        <taxon>malvids</taxon>
        <taxon>Myrtales</taxon>
        <taxon>Lythraceae</taxon>
        <taxon>Punica</taxon>
    </lineage>
</organism>
<evidence type="ECO:0000256" key="1">
    <source>
        <dbReference type="SAM" id="MobiDB-lite"/>
    </source>
</evidence>
<evidence type="ECO:0000313" key="3">
    <source>
        <dbReference type="Proteomes" id="UP000233551"/>
    </source>
</evidence>
<feature type="region of interest" description="Disordered" evidence="1">
    <location>
        <begin position="1"/>
        <end position="42"/>
    </location>
</feature>
<feature type="compositionally biased region" description="Polar residues" evidence="1">
    <location>
        <begin position="21"/>
        <end position="30"/>
    </location>
</feature>
<accession>A0A2I0J9P1</accession>
<gene>
    <name evidence="2" type="ORF">CRG98_026894</name>
</gene>
<sequence>MDASNEKNAMDSCKARKNSSEAKLQMNTPNVPEHRSRNKQTTNLVSTPAVGLMMEEKVEQCLGAKVDFVSPVQSVKRKPALGYRMLSLPQMKASLLVSSIVTSAKKGSALGYRAFLLPREDSALGYRALLFPWLSDSFQFSLWLPGVAPSLVIGCYSSLGYWDIVLGYQIQSRYLVIGFGPWLSGTMETLSYQVSLGY</sequence>
<dbReference type="Proteomes" id="UP000233551">
    <property type="component" value="Unassembled WGS sequence"/>
</dbReference>
<evidence type="ECO:0000313" key="2">
    <source>
        <dbReference type="EMBL" id="PKI52713.1"/>
    </source>
</evidence>
<protein>
    <submittedName>
        <fullName evidence="2">Uncharacterized protein</fullName>
    </submittedName>
</protein>
<proteinExistence type="predicted"/>
<dbReference type="EMBL" id="PGOL01001906">
    <property type="protein sequence ID" value="PKI52713.1"/>
    <property type="molecule type" value="Genomic_DNA"/>
</dbReference>
<keyword evidence="3" id="KW-1185">Reference proteome</keyword>